<dbReference type="SUPFAM" id="SSF51182">
    <property type="entry name" value="RmlC-like cupins"/>
    <property type="match status" value="1"/>
</dbReference>
<reference evidence="1 2" key="1">
    <citation type="submission" date="2021-03" db="EMBL/GenBank/DDBJ databases">
        <title>Sequencing the genomes of 1000 actinobacteria strains.</title>
        <authorList>
            <person name="Klenk H.-P."/>
        </authorList>
    </citation>
    <scope>NUCLEOTIDE SEQUENCE [LARGE SCALE GENOMIC DNA]</scope>
    <source>
        <strain evidence="1 2">DSM 15454</strain>
    </source>
</reference>
<sequence length="122" mass="12982">MSTLGAVLAAKNLDSPDEVRDFAHGHMDIVQVAGRTVGRMVFEPGWRWSVHMRPTAGTDSCRVLHTGAVLSGRLAVRMDDGTEAVAGPGDVFVIEPGHDGWVLGDEPCVLLDFTGAGGYARH</sequence>
<gene>
    <name evidence="1" type="ORF">JOF46_004243</name>
</gene>
<comment type="caution">
    <text evidence="1">The sequence shown here is derived from an EMBL/GenBank/DDBJ whole genome shotgun (WGS) entry which is preliminary data.</text>
</comment>
<dbReference type="Proteomes" id="UP000766570">
    <property type="component" value="Unassembled WGS sequence"/>
</dbReference>
<keyword evidence="2" id="KW-1185">Reference proteome</keyword>
<dbReference type="InterPro" id="IPR011051">
    <property type="entry name" value="RmlC_Cupin_sf"/>
</dbReference>
<dbReference type="RefSeq" id="WP_209911170.1">
    <property type="nucleotide sequence ID" value="NZ_BAAAMI010000012.1"/>
</dbReference>
<name>A0ABS4WJX3_9MICC</name>
<proteinExistence type="predicted"/>
<evidence type="ECO:0000313" key="1">
    <source>
        <dbReference type="EMBL" id="MBP2376331.1"/>
    </source>
</evidence>
<dbReference type="CDD" id="cd06990">
    <property type="entry name" value="cupin_DUF861"/>
    <property type="match status" value="1"/>
</dbReference>
<evidence type="ECO:0000313" key="2">
    <source>
        <dbReference type="Proteomes" id="UP000766570"/>
    </source>
</evidence>
<dbReference type="EMBL" id="JAGIOE010000001">
    <property type="protein sequence ID" value="MBP2376331.1"/>
    <property type="molecule type" value="Genomic_DNA"/>
</dbReference>
<dbReference type="Gene3D" id="2.60.120.10">
    <property type="entry name" value="Jelly Rolls"/>
    <property type="match status" value="1"/>
</dbReference>
<protein>
    <submittedName>
        <fullName evidence="1">Quercetin dioxygenase-like cupin family protein</fullName>
    </submittedName>
</protein>
<accession>A0ABS4WJX3</accession>
<organism evidence="1 2">
    <name type="scientific">Paeniglutamicibacter psychrophenolicus</name>
    <dbReference type="NCBI Taxonomy" id="257454"/>
    <lineage>
        <taxon>Bacteria</taxon>
        <taxon>Bacillati</taxon>
        <taxon>Actinomycetota</taxon>
        <taxon>Actinomycetes</taxon>
        <taxon>Micrococcales</taxon>
        <taxon>Micrococcaceae</taxon>
        <taxon>Paeniglutamicibacter</taxon>
    </lineage>
</organism>
<dbReference type="InterPro" id="IPR014710">
    <property type="entry name" value="RmlC-like_jellyroll"/>
</dbReference>